<keyword evidence="2" id="KW-1185">Reference proteome</keyword>
<name>A0A9W9SYU4_9EURO</name>
<dbReference type="OrthoDB" id="4366780at2759"/>
<proteinExistence type="predicted"/>
<evidence type="ECO:0000313" key="1">
    <source>
        <dbReference type="EMBL" id="KAJ5202911.1"/>
    </source>
</evidence>
<comment type="caution">
    <text evidence="1">The sequence shown here is derived from an EMBL/GenBank/DDBJ whole genome shotgun (WGS) entry which is preliminary data.</text>
</comment>
<protein>
    <submittedName>
        <fullName evidence="1">Uncharacterized protein</fullName>
    </submittedName>
</protein>
<reference evidence="1" key="1">
    <citation type="submission" date="2022-11" db="EMBL/GenBank/DDBJ databases">
        <authorList>
            <person name="Petersen C."/>
        </authorList>
    </citation>
    <scope>NUCLEOTIDE SEQUENCE</scope>
    <source>
        <strain evidence="1">IBT 20477</strain>
    </source>
</reference>
<dbReference type="EMBL" id="JAPQKQ010000003">
    <property type="protein sequence ID" value="KAJ5202911.1"/>
    <property type="molecule type" value="Genomic_DNA"/>
</dbReference>
<evidence type="ECO:0000313" key="2">
    <source>
        <dbReference type="Proteomes" id="UP001150942"/>
    </source>
</evidence>
<reference evidence="1" key="2">
    <citation type="journal article" date="2023" name="IMA Fungus">
        <title>Comparative genomic study of the Penicillium genus elucidates a diverse pangenome and 15 lateral gene transfer events.</title>
        <authorList>
            <person name="Petersen C."/>
            <person name="Sorensen T."/>
            <person name="Nielsen M.R."/>
            <person name="Sondergaard T.E."/>
            <person name="Sorensen J.L."/>
            <person name="Fitzpatrick D.A."/>
            <person name="Frisvad J.C."/>
            <person name="Nielsen K.L."/>
        </authorList>
    </citation>
    <scope>NUCLEOTIDE SEQUENCE</scope>
    <source>
        <strain evidence="1">IBT 20477</strain>
    </source>
</reference>
<accession>A0A9W9SYU4</accession>
<sequence>MQKSGAGDSPNDLSQNEIMALVAPQKLNRKASRNRHSTTMHERKDRNSLPFFVPRLAHQNMCGHPIASFAAWKLETSILPDNVSDLSRLPLRYISCCGFLCSKSRTPLLIFMPLYIGAAIATVKHTCWEFYRRIGDKTKASLRRVLHRVFRLNLTALTP</sequence>
<dbReference type="AlphaFoldDB" id="A0A9W9SYU4"/>
<gene>
    <name evidence="1" type="ORF">N7449_004990</name>
</gene>
<organism evidence="1 2">
    <name type="scientific">Penicillium cf. viridicatum</name>
    <dbReference type="NCBI Taxonomy" id="2972119"/>
    <lineage>
        <taxon>Eukaryota</taxon>
        <taxon>Fungi</taxon>
        <taxon>Dikarya</taxon>
        <taxon>Ascomycota</taxon>
        <taxon>Pezizomycotina</taxon>
        <taxon>Eurotiomycetes</taxon>
        <taxon>Eurotiomycetidae</taxon>
        <taxon>Eurotiales</taxon>
        <taxon>Aspergillaceae</taxon>
        <taxon>Penicillium</taxon>
    </lineage>
</organism>
<dbReference type="Proteomes" id="UP001150942">
    <property type="component" value="Unassembled WGS sequence"/>
</dbReference>